<feature type="compositionally biased region" description="Basic residues" evidence="1">
    <location>
        <begin position="1"/>
        <end position="13"/>
    </location>
</feature>
<reference evidence="2 3" key="1">
    <citation type="journal article" date="2018" name="BMC Genomics">
        <title>The genome of Naegleria lovaniensis, the basis for a comparative approach to unravel pathogenicity factors of the human pathogenic amoeba N. fowleri.</title>
        <authorList>
            <person name="Liechti N."/>
            <person name="Schurch N."/>
            <person name="Bruggmann R."/>
            <person name="Wittwer M."/>
        </authorList>
    </citation>
    <scope>NUCLEOTIDE SEQUENCE [LARGE SCALE GENOMIC DNA]</scope>
    <source>
        <strain evidence="2 3">ATCC 30569</strain>
    </source>
</reference>
<feature type="region of interest" description="Disordered" evidence="1">
    <location>
        <begin position="66"/>
        <end position="153"/>
    </location>
</feature>
<accession>A0AA88GWV4</accession>
<name>A0AA88GWV4_NAELO</name>
<feature type="region of interest" description="Disordered" evidence="1">
    <location>
        <begin position="1"/>
        <end position="22"/>
    </location>
</feature>
<dbReference type="EMBL" id="PYSW02000013">
    <property type="protein sequence ID" value="KAG2387184.1"/>
    <property type="molecule type" value="Genomic_DNA"/>
</dbReference>
<feature type="region of interest" description="Disordered" evidence="1">
    <location>
        <begin position="176"/>
        <end position="215"/>
    </location>
</feature>
<comment type="caution">
    <text evidence="2">The sequence shown here is derived from an EMBL/GenBank/DDBJ whole genome shotgun (WGS) entry which is preliminary data.</text>
</comment>
<sequence length="751" mass="85750">MKRSTVNNHKRTKSSSGGAANNYSTRLPLAALLLPVHPSTYAANCHPNVSSSVSSFVVSKNWMTTGKSSSTLDSSPHEDGSETSPPPSPQSPWTSSEQLSNATRMSPSNTSSSLHRESLEKKWSRKVQRRPSNVSHNSAKSSNTHASTNYEKSAVSVQSTANANISTVLSSIATASSSTNNTLSVDDTSSVSSRSSSDSLNTTKAQVSNDNLSKSTVPQSEIFGSVEALRSKYLDYIKMCGMQTENSQDQQLRMDMDMEFEVKLLFLDYVYDGVSRKIHKHFKDIPSIMNMLETYCHHLVYTFDGWHFQQDDFPSTNHDMNPPPNYPYLKYMVEHVLFKQKWFSHQRFSKFLQVCFENSLSNQFPSLRNHEMSTEDSLNTTNTCSSSPMLSNSSIHSPMMTLLPTKPPNISNAEPIGILDEIQMLCEMFYYELEDYFVLFQQKYQSYVDEWIEIGLKKNLIPSHVIEAFRDKLQFDETMQSQFSVNAQDFVSPYVIDRDFKFLKYLAKEYSADWNCSYKEIPNRLFHWSTKKDYSSDPSLKLRNCKLVGYLDESIENVVKSFCHDDHMSFTLNDMEFHDYSPIHPTKSTQKYPYATVSGHFNTNSILTKRRVEVVVSCTSTFVGQELVEHLFLYKSCQIPSLENKVSKNDIRTRFMGLRLISKIDENTTRYVEMRVGNLGGILNSNLVMNSSVVNKKMVQVLSSGLKNFIERKKEQGFPFPNPEKENIARVWMEYCQQYCGLNVEEMYNNK</sequence>
<evidence type="ECO:0000313" key="2">
    <source>
        <dbReference type="EMBL" id="KAG2387184.1"/>
    </source>
</evidence>
<feature type="compositionally biased region" description="Polar residues" evidence="1">
    <location>
        <begin position="204"/>
        <end position="215"/>
    </location>
</feature>
<gene>
    <name evidence="2" type="ORF">C9374_001516</name>
</gene>
<dbReference type="AlphaFoldDB" id="A0AA88GWV4"/>
<dbReference type="Proteomes" id="UP000816034">
    <property type="component" value="Unassembled WGS sequence"/>
</dbReference>
<feature type="compositionally biased region" description="Polar residues" evidence="1">
    <location>
        <begin position="99"/>
        <end position="113"/>
    </location>
</feature>
<protein>
    <submittedName>
        <fullName evidence="2">Uncharacterized protein</fullName>
    </submittedName>
</protein>
<feature type="compositionally biased region" description="Low complexity" evidence="1">
    <location>
        <begin position="176"/>
        <end position="203"/>
    </location>
</feature>
<feature type="compositionally biased region" description="Polar residues" evidence="1">
    <location>
        <begin position="130"/>
        <end position="153"/>
    </location>
</feature>
<evidence type="ECO:0000313" key="3">
    <source>
        <dbReference type="Proteomes" id="UP000816034"/>
    </source>
</evidence>
<dbReference type="RefSeq" id="XP_044551176.1">
    <property type="nucleotide sequence ID" value="XM_044690832.1"/>
</dbReference>
<proteinExistence type="predicted"/>
<organism evidence="2 3">
    <name type="scientific">Naegleria lovaniensis</name>
    <name type="common">Amoeba</name>
    <dbReference type="NCBI Taxonomy" id="51637"/>
    <lineage>
        <taxon>Eukaryota</taxon>
        <taxon>Discoba</taxon>
        <taxon>Heterolobosea</taxon>
        <taxon>Tetramitia</taxon>
        <taxon>Eutetramitia</taxon>
        <taxon>Vahlkampfiidae</taxon>
        <taxon>Naegleria</taxon>
    </lineage>
</organism>
<evidence type="ECO:0000256" key="1">
    <source>
        <dbReference type="SAM" id="MobiDB-lite"/>
    </source>
</evidence>
<dbReference type="GeneID" id="68093972"/>
<keyword evidence="3" id="KW-1185">Reference proteome</keyword>